<proteinExistence type="predicted"/>
<keyword evidence="3" id="KW-1185">Reference proteome</keyword>
<organism evidence="2 3">
    <name type="scientific">Iris pallida</name>
    <name type="common">Sweet iris</name>
    <dbReference type="NCBI Taxonomy" id="29817"/>
    <lineage>
        <taxon>Eukaryota</taxon>
        <taxon>Viridiplantae</taxon>
        <taxon>Streptophyta</taxon>
        <taxon>Embryophyta</taxon>
        <taxon>Tracheophyta</taxon>
        <taxon>Spermatophyta</taxon>
        <taxon>Magnoliopsida</taxon>
        <taxon>Liliopsida</taxon>
        <taxon>Asparagales</taxon>
        <taxon>Iridaceae</taxon>
        <taxon>Iridoideae</taxon>
        <taxon>Irideae</taxon>
        <taxon>Iris</taxon>
    </lineage>
</organism>
<protein>
    <recommendedName>
        <fullName evidence="4">Secreted protein</fullName>
    </recommendedName>
</protein>
<dbReference type="EMBL" id="JANAVB010021197">
    <property type="protein sequence ID" value="KAJ6826123.1"/>
    <property type="molecule type" value="Genomic_DNA"/>
</dbReference>
<feature type="region of interest" description="Disordered" evidence="1">
    <location>
        <begin position="58"/>
        <end position="85"/>
    </location>
</feature>
<evidence type="ECO:0000313" key="2">
    <source>
        <dbReference type="EMBL" id="KAJ6826123.1"/>
    </source>
</evidence>
<dbReference type="Proteomes" id="UP001140949">
    <property type="component" value="Unassembled WGS sequence"/>
</dbReference>
<reference evidence="2" key="1">
    <citation type="journal article" date="2023" name="GigaByte">
        <title>Genome assembly of the bearded iris, Iris pallida Lam.</title>
        <authorList>
            <person name="Bruccoleri R.E."/>
            <person name="Oakeley E.J."/>
            <person name="Faust A.M.E."/>
            <person name="Altorfer M."/>
            <person name="Dessus-Babus S."/>
            <person name="Burckhardt D."/>
            <person name="Oertli M."/>
            <person name="Naumann U."/>
            <person name="Petersen F."/>
            <person name="Wong J."/>
        </authorList>
    </citation>
    <scope>NUCLEOTIDE SEQUENCE</scope>
    <source>
        <strain evidence="2">GSM-AAB239-AS_SAM_17_03QT</strain>
    </source>
</reference>
<comment type="caution">
    <text evidence="2">The sequence shown here is derived from an EMBL/GenBank/DDBJ whole genome shotgun (WGS) entry which is preliminary data.</text>
</comment>
<accession>A0AAX6GCD9</accession>
<evidence type="ECO:0000256" key="1">
    <source>
        <dbReference type="SAM" id="MobiDB-lite"/>
    </source>
</evidence>
<reference evidence="2" key="2">
    <citation type="submission" date="2023-04" db="EMBL/GenBank/DDBJ databases">
        <authorList>
            <person name="Bruccoleri R.E."/>
            <person name="Oakeley E.J."/>
            <person name="Faust A.-M."/>
            <person name="Dessus-Babus S."/>
            <person name="Altorfer M."/>
            <person name="Burckhardt D."/>
            <person name="Oertli M."/>
            <person name="Naumann U."/>
            <person name="Petersen F."/>
            <person name="Wong J."/>
        </authorList>
    </citation>
    <scope>NUCLEOTIDE SEQUENCE</scope>
    <source>
        <strain evidence="2">GSM-AAB239-AS_SAM_17_03QT</strain>
        <tissue evidence="2">Leaf</tissue>
    </source>
</reference>
<sequence length="85" mass="9368">MHNHDKFLTAQYSLTSLSLSTFSSLSSVTAVAEHHRQSHRASSGILSECRRARSATAFLRSPIESKPTPESDQHGSPRPVVRQPL</sequence>
<gene>
    <name evidence="2" type="ORF">M6B38_374160</name>
</gene>
<name>A0AAX6GCD9_IRIPA</name>
<dbReference type="AlphaFoldDB" id="A0AAX6GCD9"/>
<evidence type="ECO:0000313" key="3">
    <source>
        <dbReference type="Proteomes" id="UP001140949"/>
    </source>
</evidence>
<evidence type="ECO:0008006" key="4">
    <source>
        <dbReference type="Google" id="ProtNLM"/>
    </source>
</evidence>